<name>A0A1I5VBT3_9BACT</name>
<protein>
    <submittedName>
        <fullName evidence="6">Delta endotoxin, N-terminal domain</fullName>
    </submittedName>
</protein>
<evidence type="ECO:0000313" key="7">
    <source>
        <dbReference type="Proteomes" id="UP000199306"/>
    </source>
</evidence>
<organism evidence="6 7">
    <name type="scientific">Pseudarcicella hirudinis</name>
    <dbReference type="NCBI Taxonomy" id="1079859"/>
    <lineage>
        <taxon>Bacteria</taxon>
        <taxon>Pseudomonadati</taxon>
        <taxon>Bacteroidota</taxon>
        <taxon>Cytophagia</taxon>
        <taxon>Cytophagales</taxon>
        <taxon>Flectobacillaceae</taxon>
        <taxon>Pseudarcicella</taxon>
    </lineage>
</organism>
<evidence type="ECO:0000313" key="6">
    <source>
        <dbReference type="EMBL" id="SFQ04861.1"/>
    </source>
</evidence>
<dbReference type="GO" id="GO:0030435">
    <property type="term" value="P:sporulation resulting in formation of a cellular spore"/>
    <property type="evidence" value="ECO:0007669"/>
    <property type="project" value="UniProtKB-KW"/>
</dbReference>
<dbReference type="GO" id="GO:0001907">
    <property type="term" value="P:symbiont-mediated killing of host cell"/>
    <property type="evidence" value="ECO:0007669"/>
    <property type="project" value="InterPro"/>
</dbReference>
<evidence type="ECO:0000256" key="2">
    <source>
        <dbReference type="ARBA" id="ARBA00022656"/>
    </source>
</evidence>
<dbReference type="Proteomes" id="UP000199306">
    <property type="component" value="Unassembled WGS sequence"/>
</dbReference>
<proteinExistence type="inferred from homology"/>
<evidence type="ECO:0000259" key="5">
    <source>
        <dbReference type="Pfam" id="PF03945"/>
    </source>
</evidence>
<evidence type="ECO:0000256" key="1">
    <source>
        <dbReference type="ARBA" id="ARBA00007819"/>
    </source>
</evidence>
<evidence type="ECO:0000256" key="4">
    <source>
        <dbReference type="ARBA" id="ARBA00023026"/>
    </source>
</evidence>
<dbReference type="SUPFAM" id="SSF56849">
    <property type="entry name" value="delta-Endotoxin (insectocide), N-terminal domain"/>
    <property type="match status" value="1"/>
</dbReference>
<dbReference type="Pfam" id="PF03945">
    <property type="entry name" value="Endotoxin_N"/>
    <property type="match status" value="1"/>
</dbReference>
<dbReference type="Gene3D" id="1.20.190.10">
    <property type="entry name" value="Pesticidal crystal protein, N-terminal domain"/>
    <property type="match status" value="1"/>
</dbReference>
<keyword evidence="4" id="KW-0843">Virulence</keyword>
<dbReference type="GO" id="GO:0090729">
    <property type="term" value="F:toxin activity"/>
    <property type="evidence" value="ECO:0007669"/>
    <property type="project" value="UniProtKB-KW"/>
</dbReference>
<dbReference type="InterPro" id="IPR005639">
    <property type="entry name" value="Pest_crys_dom_I"/>
</dbReference>
<evidence type="ECO:0000256" key="3">
    <source>
        <dbReference type="ARBA" id="ARBA00022969"/>
    </source>
</evidence>
<dbReference type="InterPro" id="IPR036716">
    <property type="entry name" value="Pest_crys_N_sf"/>
</dbReference>
<accession>A0A1I5VBT3</accession>
<gene>
    <name evidence="6" type="ORF">SAMN04515674_10925</name>
</gene>
<sequence length="340" mass="38742">MNEKTEIQAIIVSKIELDNNTAKKIAEFVAGKVPTVGGVLSQLISMFWPNTEVSLWDQIKEQVEALISQKIAEYNLKQLELTLQGIHNDLDTYLIQTDPKQKLIQIQAIDVIIQNHLPRFVSGEPSSAFSTFWAFALLHLSVRKEIYFLLQDEANLKLLKSSVMVYCTYARVALSRSYNDYLDAVAIEAISENEAGKVSNWQISVSMTDTKAGKNLFSFNKQYRRKEWDENVLNERTVFCNNEISGKWDNLLADLKSQMSDWAFNAILELEQTFPFKPEDGLKELKKFMEKGDAKLFDSNYCTSQSIFYTPVAGKSAKPSRVKPVVKLNPFKKNTKSLPE</sequence>
<keyword evidence="3" id="KW-0749">Sporulation</keyword>
<dbReference type="AlphaFoldDB" id="A0A1I5VBT3"/>
<keyword evidence="2" id="KW-0800">Toxin</keyword>
<feature type="domain" description="Pesticidal crystal protein" evidence="5">
    <location>
        <begin position="33"/>
        <end position="104"/>
    </location>
</feature>
<comment type="similarity">
    <text evidence="1">Belongs to the delta endotoxin family.</text>
</comment>
<dbReference type="OrthoDB" id="930768at2"/>
<keyword evidence="7" id="KW-1185">Reference proteome</keyword>
<dbReference type="EMBL" id="FOXH01000009">
    <property type="protein sequence ID" value="SFQ04861.1"/>
    <property type="molecule type" value="Genomic_DNA"/>
</dbReference>
<dbReference type="RefSeq" id="WP_092018062.1">
    <property type="nucleotide sequence ID" value="NZ_FOXH01000009.1"/>
</dbReference>
<reference evidence="6 7" key="1">
    <citation type="submission" date="2016-10" db="EMBL/GenBank/DDBJ databases">
        <authorList>
            <person name="de Groot N.N."/>
        </authorList>
    </citation>
    <scope>NUCLEOTIDE SEQUENCE [LARGE SCALE GENOMIC DNA]</scope>
    <source>
        <strain evidence="7">E92,LMG 26720,CCM 7988</strain>
    </source>
</reference>